<feature type="compositionally biased region" description="Basic and acidic residues" evidence="1">
    <location>
        <begin position="337"/>
        <end position="348"/>
    </location>
</feature>
<feature type="compositionally biased region" description="Acidic residues" evidence="1">
    <location>
        <begin position="384"/>
        <end position="402"/>
    </location>
</feature>
<reference evidence="2 3" key="1">
    <citation type="submission" date="2014-04" db="EMBL/GenBank/DDBJ databases">
        <authorList>
            <consortium name="DOE Joint Genome Institute"/>
            <person name="Kuo A."/>
            <person name="Kohler A."/>
            <person name="Costa M.D."/>
            <person name="Nagy L.G."/>
            <person name="Floudas D."/>
            <person name="Copeland A."/>
            <person name="Barry K.W."/>
            <person name="Cichocki N."/>
            <person name="Veneault-Fourrey C."/>
            <person name="LaButti K."/>
            <person name="Lindquist E.A."/>
            <person name="Lipzen A."/>
            <person name="Lundell T."/>
            <person name="Morin E."/>
            <person name="Murat C."/>
            <person name="Sun H."/>
            <person name="Tunlid A."/>
            <person name="Henrissat B."/>
            <person name="Grigoriev I.V."/>
            <person name="Hibbett D.S."/>
            <person name="Martin F."/>
            <person name="Nordberg H.P."/>
            <person name="Cantor M.N."/>
            <person name="Hua S.X."/>
        </authorList>
    </citation>
    <scope>NUCLEOTIDE SEQUENCE [LARGE SCALE GENOMIC DNA]</scope>
    <source>
        <strain evidence="2 3">Marx 270</strain>
    </source>
</reference>
<dbReference type="STRING" id="870435.A0A0C3JFC5"/>
<feature type="region of interest" description="Disordered" evidence="1">
    <location>
        <begin position="1"/>
        <end position="125"/>
    </location>
</feature>
<keyword evidence="3" id="KW-1185">Reference proteome</keyword>
<feature type="compositionally biased region" description="Acidic residues" evidence="1">
    <location>
        <begin position="483"/>
        <end position="501"/>
    </location>
</feature>
<dbReference type="PANTHER" id="PTHR23146:SF0">
    <property type="entry name" value="RNA POLYMERASE-ASSOCIATED PROTEIN LEO1"/>
    <property type="match status" value="1"/>
</dbReference>
<dbReference type="PANTHER" id="PTHR23146">
    <property type="entry name" value="LEO1 PROTEIN"/>
    <property type="match status" value="1"/>
</dbReference>
<dbReference type="GO" id="GO:0032968">
    <property type="term" value="P:positive regulation of transcription elongation by RNA polymerase II"/>
    <property type="evidence" value="ECO:0007669"/>
    <property type="project" value="TreeGrafter"/>
</dbReference>
<dbReference type="AlphaFoldDB" id="A0A0C3JFC5"/>
<dbReference type="GO" id="GO:0016593">
    <property type="term" value="C:Cdc73/Paf1 complex"/>
    <property type="evidence" value="ECO:0007669"/>
    <property type="project" value="InterPro"/>
</dbReference>
<evidence type="ECO:0008006" key="4">
    <source>
        <dbReference type="Google" id="ProtNLM"/>
    </source>
</evidence>
<feature type="compositionally biased region" description="Low complexity" evidence="1">
    <location>
        <begin position="249"/>
        <end position="272"/>
    </location>
</feature>
<name>A0A0C3JFC5_PISTI</name>
<organism evidence="2 3">
    <name type="scientific">Pisolithus tinctorius Marx 270</name>
    <dbReference type="NCBI Taxonomy" id="870435"/>
    <lineage>
        <taxon>Eukaryota</taxon>
        <taxon>Fungi</taxon>
        <taxon>Dikarya</taxon>
        <taxon>Basidiomycota</taxon>
        <taxon>Agaricomycotina</taxon>
        <taxon>Agaricomycetes</taxon>
        <taxon>Agaricomycetidae</taxon>
        <taxon>Boletales</taxon>
        <taxon>Sclerodermatineae</taxon>
        <taxon>Pisolithaceae</taxon>
        <taxon>Pisolithus</taxon>
    </lineage>
</organism>
<sequence length="525" mass="58713">MSSLAGALGQPIHQSASYSSVYGLSARPEDVEMSPPDSETRDSPKEEDDEAHVAGGGEGMDDLFGNEAEETRPGREINSESILTGTPAAESGYESDNLSQAERERRRALEYAEPEEPGGVAAPPAQEFNVNIPNIPIPRSSDGQYWVIRMPNFVKVDSKPFHPDTYVGPEQEDDEISQNESVREKSMTIKLKVENTVRWRWIKDEFDQDRQSNGRIIRWSDGSLSLRLGKELFDINQTYETSSSLLGKPAAGSQPPASQTSPSASQQTLAASKPQAQGLTYLVAQHKRSEVLQAEAAVTGYMSLRPTGMQSETHRMLVRAVGQKHNKIARLRMAPDPTRDPEREKMELMKLSAKKSKKKTEEGEFSTRRKRTGHSRKRANTDVWSDDEEEPDYEGSDADDDMGGSSSAKRKMLQEKRKGPGEYQEDDFVVADESDEDGEFGGGTSDKKRRHRDEEEEDPLDKLDAKISQLEDERKRKNQDSGGEVDDADQDMDVESEEDEEEHRVRKAGLGARKKRAIAFDEEEE</sequence>
<dbReference type="HOGENOM" id="CLU_031059_0_0_1"/>
<feature type="compositionally biased region" description="Basic and acidic residues" evidence="1">
    <location>
        <begin position="460"/>
        <end position="479"/>
    </location>
</feature>
<evidence type="ECO:0000313" key="2">
    <source>
        <dbReference type="EMBL" id="KIO07773.1"/>
    </source>
</evidence>
<feature type="compositionally biased region" description="Polar residues" evidence="1">
    <location>
        <begin position="12"/>
        <end position="22"/>
    </location>
</feature>
<proteinExistence type="predicted"/>
<accession>A0A0C3JFC5</accession>
<feature type="compositionally biased region" description="Acidic residues" evidence="1">
    <location>
        <begin position="423"/>
        <end position="439"/>
    </location>
</feature>
<dbReference type="FunCoup" id="A0A0C3JFC5">
    <property type="interactions" value="189"/>
</dbReference>
<reference evidence="3" key="2">
    <citation type="submission" date="2015-01" db="EMBL/GenBank/DDBJ databases">
        <title>Evolutionary Origins and Diversification of the Mycorrhizal Mutualists.</title>
        <authorList>
            <consortium name="DOE Joint Genome Institute"/>
            <consortium name="Mycorrhizal Genomics Consortium"/>
            <person name="Kohler A."/>
            <person name="Kuo A."/>
            <person name="Nagy L.G."/>
            <person name="Floudas D."/>
            <person name="Copeland A."/>
            <person name="Barry K.W."/>
            <person name="Cichocki N."/>
            <person name="Veneault-Fourrey C."/>
            <person name="LaButti K."/>
            <person name="Lindquist E.A."/>
            <person name="Lipzen A."/>
            <person name="Lundell T."/>
            <person name="Morin E."/>
            <person name="Murat C."/>
            <person name="Riley R."/>
            <person name="Ohm R."/>
            <person name="Sun H."/>
            <person name="Tunlid A."/>
            <person name="Henrissat B."/>
            <person name="Grigoriev I.V."/>
            <person name="Hibbett D.S."/>
            <person name="Martin F."/>
        </authorList>
    </citation>
    <scope>NUCLEOTIDE SEQUENCE [LARGE SCALE GENOMIC DNA]</scope>
    <source>
        <strain evidence="3">Marx 270</strain>
    </source>
</reference>
<evidence type="ECO:0000313" key="3">
    <source>
        <dbReference type="Proteomes" id="UP000054217"/>
    </source>
</evidence>
<dbReference type="Pfam" id="PF04004">
    <property type="entry name" value="Leo1"/>
    <property type="match status" value="1"/>
</dbReference>
<feature type="compositionally biased region" description="Basic and acidic residues" evidence="1">
    <location>
        <begin position="101"/>
        <end position="110"/>
    </location>
</feature>
<dbReference type="OrthoDB" id="20844at2759"/>
<dbReference type="GO" id="GO:0006368">
    <property type="term" value="P:transcription elongation by RNA polymerase II"/>
    <property type="evidence" value="ECO:0007669"/>
    <property type="project" value="InterPro"/>
</dbReference>
<dbReference type="EMBL" id="KN831959">
    <property type="protein sequence ID" value="KIO07773.1"/>
    <property type="molecule type" value="Genomic_DNA"/>
</dbReference>
<dbReference type="InterPro" id="IPR007149">
    <property type="entry name" value="Leo1"/>
</dbReference>
<feature type="region of interest" description="Disordered" evidence="1">
    <location>
        <begin position="323"/>
        <end position="525"/>
    </location>
</feature>
<protein>
    <recommendedName>
        <fullName evidence="4">Leo1-like protein</fullName>
    </recommendedName>
</protein>
<feature type="region of interest" description="Disordered" evidence="1">
    <location>
        <begin position="244"/>
        <end position="272"/>
    </location>
</feature>
<dbReference type="GO" id="GO:1990269">
    <property type="term" value="F:RNA polymerase II C-terminal domain phosphoserine binding"/>
    <property type="evidence" value="ECO:0007669"/>
    <property type="project" value="TreeGrafter"/>
</dbReference>
<feature type="compositionally biased region" description="Basic residues" evidence="1">
    <location>
        <begin position="368"/>
        <end position="378"/>
    </location>
</feature>
<dbReference type="InParanoid" id="A0A0C3JFC5"/>
<evidence type="ECO:0000256" key="1">
    <source>
        <dbReference type="SAM" id="MobiDB-lite"/>
    </source>
</evidence>
<feature type="compositionally biased region" description="Basic and acidic residues" evidence="1">
    <location>
        <begin position="69"/>
        <end position="78"/>
    </location>
</feature>
<gene>
    <name evidence="2" type="ORF">M404DRAFT_395950</name>
</gene>
<dbReference type="Proteomes" id="UP000054217">
    <property type="component" value="Unassembled WGS sequence"/>
</dbReference>